<evidence type="ECO:0008006" key="4">
    <source>
        <dbReference type="Google" id="ProtNLM"/>
    </source>
</evidence>
<dbReference type="AlphaFoldDB" id="A0A6G7J185"/>
<protein>
    <recommendedName>
        <fullName evidence="4">DUF4156 domain-containing protein</fullName>
    </recommendedName>
</protein>
<accession>A0A6G7J185</accession>
<dbReference type="RefSeq" id="WP_166248072.1">
    <property type="nucleotide sequence ID" value="NZ_CP049616.1"/>
</dbReference>
<gene>
    <name evidence="2" type="ORF">GVT53_07550</name>
</gene>
<evidence type="ECO:0000313" key="3">
    <source>
        <dbReference type="Proteomes" id="UP000502928"/>
    </source>
</evidence>
<reference evidence="2 3" key="1">
    <citation type="submission" date="2020-02" db="EMBL/GenBank/DDBJ databases">
        <title>Complete genome of Muricauda sp. 501str8.</title>
        <authorList>
            <person name="Dong B."/>
            <person name="Zhu S."/>
            <person name="Yang J."/>
            <person name="Chen J."/>
        </authorList>
    </citation>
    <scope>NUCLEOTIDE SEQUENCE [LARGE SCALE GENOMIC DNA]</scope>
    <source>
        <strain evidence="2 3">501str8</strain>
    </source>
</reference>
<feature type="signal peptide" evidence="1">
    <location>
        <begin position="1"/>
        <end position="22"/>
    </location>
</feature>
<organism evidence="2 3">
    <name type="scientific">Flagellimonas oceani</name>
    <dbReference type="NCBI Taxonomy" id="2698672"/>
    <lineage>
        <taxon>Bacteria</taxon>
        <taxon>Pseudomonadati</taxon>
        <taxon>Bacteroidota</taxon>
        <taxon>Flavobacteriia</taxon>
        <taxon>Flavobacteriales</taxon>
        <taxon>Flavobacteriaceae</taxon>
        <taxon>Flagellimonas</taxon>
    </lineage>
</organism>
<sequence>MKKALSSLFIFFILVSCGSVNRTMFGTTEKNLLKTVSIEQGCDTENIEILEKLKGLHGATYALNVCGTRMVYKQVGSIFMESSKADETISSLKEN</sequence>
<dbReference type="KEGG" id="mut:GVT53_07550"/>
<evidence type="ECO:0000256" key="1">
    <source>
        <dbReference type="SAM" id="SignalP"/>
    </source>
</evidence>
<proteinExistence type="predicted"/>
<keyword evidence="3" id="KW-1185">Reference proteome</keyword>
<evidence type="ECO:0000313" key="2">
    <source>
        <dbReference type="EMBL" id="QII44536.1"/>
    </source>
</evidence>
<keyword evidence="1" id="KW-0732">Signal</keyword>
<name>A0A6G7J185_9FLAO</name>
<dbReference type="EMBL" id="CP049616">
    <property type="protein sequence ID" value="QII44536.1"/>
    <property type="molecule type" value="Genomic_DNA"/>
</dbReference>
<feature type="chain" id="PRO_5026074913" description="DUF4156 domain-containing protein" evidence="1">
    <location>
        <begin position="23"/>
        <end position="95"/>
    </location>
</feature>
<dbReference type="Proteomes" id="UP000502928">
    <property type="component" value="Chromosome"/>
</dbReference>
<dbReference type="PROSITE" id="PS51257">
    <property type="entry name" value="PROKAR_LIPOPROTEIN"/>
    <property type="match status" value="1"/>
</dbReference>